<keyword evidence="4" id="KW-0539">Nucleus</keyword>
<evidence type="ECO:0000256" key="1">
    <source>
        <dbReference type="ARBA" id="ARBA00004123"/>
    </source>
</evidence>
<dbReference type="InterPro" id="IPR000232">
    <property type="entry name" value="HSF_DNA-bd"/>
</dbReference>
<reference evidence="9" key="1">
    <citation type="submission" date="2025-08" db="UniProtKB">
        <authorList>
            <consortium name="RefSeq"/>
        </authorList>
    </citation>
    <scope>IDENTIFICATION</scope>
    <source>
        <tissue evidence="9">Gonad</tissue>
    </source>
</reference>
<evidence type="ECO:0000256" key="5">
    <source>
        <dbReference type="RuleBase" id="RU004020"/>
    </source>
</evidence>
<keyword evidence="8" id="KW-1185">Reference proteome</keyword>
<name>A0A6P4ZPM9_BRABE</name>
<dbReference type="Gene3D" id="1.10.10.10">
    <property type="entry name" value="Winged helix-like DNA-binding domain superfamily/Winged helix DNA-binding domain"/>
    <property type="match status" value="1"/>
</dbReference>
<dbReference type="OrthoDB" id="6418155at2759"/>
<dbReference type="KEGG" id="bbel:109475462"/>
<dbReference type="InterPro" id="IPR036388">
    <property type="entry name" value="WH-like_DNA-bd_sf"/>
</dbReference>
<organism evidence="8 9">
    <name type="scientific">Branchiostoma belcheri</name>
    <name type="common">Amphioxus</name>
    <dbReference type="NCBI Taxonomy" id="7741"/>
    <lineage>
        <taxon>Eukaryota</taxon>
        <taxon>Metazoa</taxon>
        <taxon>Chordata</taxon>
        <taxon>Cephalochordata</taxon>
        <taxon>Leptocardii</taxon>
        <taxon>Amphioxiformes</taxon>
        <taxon>Branchiostomatidae</taxon>
        <taxon>Branchiostoma</taxon>
    </lineage>
</organism>
<evidence type="ECO:0000256" key="3">
    <source>
        <dbReference type="ARBA" id="ARBA00023125"/>
    </source>
</evidence>
<evidence type="ECO:0000256" key="6">
    <source>
        <dbReference type="SAM" id="MobiDB-lite"/>
    </source>
</evidence>
<dbReference type="GO" id="GO:0005634">
    <property type="term" value="C:nucleus"/>
    <property type="evidence" value="ECO:0007669"/>
    <property type="project" value="UniProtKB-SubCell"/>
</dbReference>
<dbReference type="GO" id="GO:0043565">
    <property type="term" value="F:sequence-specific DNA binding"/>
    <property type="evidence" value="ECO:0007669"/>
    <property type="project" value="InterPro"/>
</dbReference>
<evidence type="ECO:0000313" key="9">
    <source>
        <dbReference type="RefSeq" id="XP_019631621.1"/>
    </source>
</evidence>
<protein>
    <submittedName>
        <fullName evidence="9">Uncharacterized protein LOC109475462</fullName>
    </submittedName>
</protein>
<dbReference type="PANTHER" id="PTHR10015">
    <property type="entry name" value="HEAT SHOCK TRANSCRIPTION FACTOR"/>
    <property type="match status" value="1"/>
</dbReference>
<sequence length="457" mass="51945">MADVTWTSQRPHHARTSSAGHAAEADHCYVGTPEVRWTREKDRHSNKKSYFTPKQSKSARKFHTPRSLQLKLSDIYEGIGAADNFPNKLKKLVDSPDYSSIVWDQEGKGVVITELDFREEVLNETCHVFETTSFKSFVRQLNLYGFRKNVPGCDRSNSKEVHTFYHRFFTRDNTVLSRVVRRKNTKTSPQDNSFVSTATDTPSGRSFHRQQDISPEYENDHPTPIYREDRCLPSMSRQYLPIWSPVAHRFHRYSAATSTGKPENNTKRTPLGRLDTNAWVSQYANQPPCLPPRRLSKSAALLQSWSCGEVDREGHLADKLYYSSLNADAEPDFYWSSNVIRYDVRRLDDVEDVYSTSFLSNDSDVNHANVAFALASDESLLSDTSFLNSSGEISLCYQPAQPGVDYVIPATLGDPDSITREVLVSLPMPELTDDQDRAHAWLVSKARETLEKMADAL</sequence>
<dbReference type="Proteomes" id="UP000515135">
    <property type="component" value="Unplaced"/>
</dbReference>
<dbReference type="GO" id="GO:0003700">
    <property type="term" value="F:DNA-binding transcription factor activity"/>
    <property type="evidence" value="ECO:0007669"/>
    <property type="project" value="InterPro"/>
</dbReference>
<dbReference type="Pfam" id="PF00447">
    <property type="entry name" value="HSF_DNA-bind"/>
    <property type="match status" value="1"/>
</dbReference>
<dbReference type="SUPFAM" id="SSF46785">
    <property type="entry name" value="Winged helix' DNA-binding domain"/>
    <property type="match status" value="1"/>
</dbReference>
<comment type="subcellular location">
    <subcellularLocation>
        <location evidence="1">Nucleus</location>
    </subcellularLocation>
</comment>
<proteinExistence type="inferred from homology"/>
<keyword evidence="3" id="KW-0238">DNA-binding</keyword>
<dbReference type="GeneID" id="109475462"/>
<feature type="region of interest" description="Disordered" evidence="6">
    <location>
        <begin position="1"/>
        <end position="25"/>
    </location>
</feature>
<comment type="similarity">
    <text evidence="2 5">Belongs to the HSF family.</text>
</comment>
<evidence type="ECO:0000259" key="7">
    <source>
        <dbReference type="SMART" id="SM00415"/>
    </source>
</evidence>
<dbReference type="SMART" id="SM00415">
    <property type="entry name" value="HSF"/>
    <property type="match status" value="1"/>
</dbReference>
<feature type="domain" description="HSF-type DNA-binding" evidence="7">
    <location>
        <begin position="81"/>
        <end position="183"/>
    </location>
</feature>
<evidence type="ECO:0000256" key="4">
    <source>
        <dbReference type="ARBA" id="ARBA00023242"/>
    </source>
</evidence>
<evidence type="ECO:0000313" key="8">
    <source>
        <dbReference type="Proteomes" id="UP000515135"/>
    </source>
</evidence>
<dbReference type="RefSeq" id="XP_019631621.1">
    <property type="nucleotide sequence ID" value="XM_019776062.1"/>
</dbReference>
<dbReference type="AlphaFoldDB" id="A0A6P4ZPM9"/>
<dbReference type="PANTHER" id="PTHR10015:SF465">
    <property type="entry name" value="HSF-TYPE DNA-BINDING DOMAIN-CONTAINING PROTEIN"/>
    <property type="match status" value="1"/>
</dbReference>
<dbReference type="InterPro" id="IPR036390">
    <property type="entry name" value="WH_DNA-bd_sf"/>
</dbReference>
<evidence type="ECO:0000256" key="2">
    <source>
        <dbReference type="ARBA" id="ARBA00006403"/>
    </source>
</evidence>
<feature type="region of interest" description="Disordered" evidence="6">
    <location>
        <begin position="39"/>
        <end position="63"/>
    </location>
</feature>
<accession>A0A6P4ZPM9</accession>
<gene>
    <name evidence="9" type="primary">LOC109475462</name>
</gene>
<feature type="region of interest" description="Disordered" evidence="6">
    <location>
        <begin position="183"/>
        <end position="225"/>
    </location>
</feature>
<feature type="compositionally biased region" description="Polar residues" evidence="6">
    <location>
        <begin position="186"/>
        <end position="204"/>
    </location>
</feature>